<evidence type="ECO:0000256" key="1">
    <source>
        <dbReference type="SAM" id="Phobius"/>
    </source>
</evidence>
<comment type="caution">
    <text evidence="3">The sequence shown here is derived from an EMBL/GenBank/DDBJ whole genome shotgun (WGS) entry which is preliminary data.</text>
</comment>
<dbReference type="InterPro" id="IPR002035">
    <property type="entry name" value="VWF_A"/>
</dbReference>
<evidence type="ECO:0000313" key="4">
    <source>
        <dbReference type="Proteomes" id="UP001243856"/>
    </source>
</evidence>
<dbReference type="RefSeq" id="WP_018119510.1">
    <property type="nucleotide sequence ID" value="NZ_CBCRTU010000001.1"/>
</dbReference>
<dbReference type="SUPFAM" id="SSF53300">
    <property type="entry name" value="vWA-like"/>
    <property type="match status" value="1"/>
</dbReference>
<evidence type="ECO:0000313" key="3">
    <source>
        <dbReference type="EMBL" id="MDK4299653.1"/>
    </source>
</evidence>
<dbReference type="Proteomes" id="UP001243856">
    <property type="component" value="Unassembled WGS sequence"/>
</dbReference>
<dbReference type="InterPro" id="IPR036465">
    <property type="entry name" value="vWFA_dom_sf"/>
</dbReference>
<protein>
    <submittedName>
        <fullName evidence="3">VWA domain-containing protein</fullName>
    </submittedName>
</protein>
<gene>
    <name evidence="3" type="ORF">QPX45_00040</name>
</gene>
<keyword evidence="4" id="KW-1185">Reference proteome</keyword>
<keyword evidence="1" id="KW-1133">Transmembrane helix</keyword>
<reference evidence="3 4" key="1">
    <citation type="submission" date="2023-05" db="EMBL/GenBank/DDBJ databases">
        <title>Metabolic capabilities are highly conserved among human nasal-associated Corynebacterium species in pangenomic analyses.</title>
        <authorList>
            <person name="Tran T.H."/>
            <person name="Roberts A.Q."/>
            <person name="Escapa I.F."/>
            <person name="Gao W."/>
            <person name="Conlan S."/>
            <person name="Kong H."/>
            <person name="Segre J.A."/>
            <person name="Kelly M.S."/>
            <person name="Lemon K.P."/>
        </authorList>
    </citation>
    <scope>NUCLEOTIDE SEQUENCE [LARGE SCALE GENOMIC DNA]</scope>
    <source>
        <strain evidence="3 4">KPL2811</strain>
    </source>
</reference>
<feature type="domain" description="VWFA" evidence="2">
    <location>
        <begin position="317"/>
        <end position="505"/>
    </location>
</feature>
<name>A0ABT7FZJ4_9CORY</name>
<keyword evidence="1" id="KW-0812">Transmembrane</keyword>
<keyword evidence="1" id="KW-0472">Membrane</keyword>
<feature type="transmembrane region" description="Helical" evidence="1">
    <location>
        <begin position="12"/>
        <end position="37"/>
    </location>
</feature>
<accession>A0ABT7FZJ4</accession>
<dbReference type="Gene3D" id="3.40.50.410">
    <property type="entry name" value="von Willebrand factor, type A domain"/>
    <property type="match status" value="1"/>
</dbReference>
<dbReference type="GeneID" id="64189401"/>
<sequence>MGRHYTPEQKTQFSGGFIATVIAVLVAIIALLAWLVLRSGSEDTNSTASGDNGQECIEGDLQLPVASGDATLTESLLASWNASNPVVRDHCVQAVVADDIAQAAVYIDADSPRLHHAITAADRKPAATGKAPKVAGQAAGIYDPNAATDAEVSIDLPADAVAYPGDSAASAVVATALTDDPEAGAELLLRDEDTVLADADGPAAAVQAMSAQGAGAFRALEGAYVEYAAVVLNQSDDIDEEQTRAAQVFVDDLAEQYHGFESSPEAEGQVEAETDTARLDATAVWDAYLARTTRDFSAAGTAGTHPDTDEQLLASTDTLFLLDTSDAMAAGFADTDQGPHGPSRYRAAADAIAASAPDISAAGHSVALWNYSSPLNPGVQQGFRRNIGFSDGVETAHSVQLLGTGGVPQTNEALLAAAHAVREYSASEQSGSKPARIVLITSGTADSYPEFAQQFRDAAGTGVELAVLFIGADEPDAALREVAQHMQIIKTAAELEDSLRRVVGL</sequence>
<organism evidence="3 4">
    <name type="scientific">Corynebacterium propinquum</name>
    <dbReference type="NCBI Taxonomy" id="43769"/>
    <lineage>
        <taxon>Bacteria</taxon>
        <taxon>Bacillati</taxon>
        <taxon>Actinomycetota</taxon>
        <taxon>Actinomycetes</taxon>
        <taxon>Mycobacteriales</taxon>
        <taxon>Corynebacteriaceae</taxon>
        <taxon>Corynebacterium</taxon>
    </lineage>
</organism>
<proteinExistence type="predicted"/>
<evidence type="ECO:0000259" key="2">
    <source>
        <dbReference type="PROSITE" id="PS50234"/>
    </source>
</evidence>
<dbReference type="PROSITE" id="PS50234">
    <property type="entry name" value="VWFA"/>
    <property type="match status" value="1"/>
</dbReference>
<dbReference type="SMART" id="SM00327">
    <property type="entry name" value="VWA"/>
    <property type="match status" value="1"/>
</dbReference>
<dbReference type="EMBL" id="JASNVK010000001">
    <property type="protein sequence ID" value="MDK4299653.1"/>
    <property type="molecule type" value="Genomic_DNA"/>
</dbReference>